<protein>
    <submittedName>
        <fullName evidence="2">Uncharacterized protein</fullName>
    </submittedName>
</protein>
<accession>A1ZFQ5</accession>
<dbReference type="OrthoDB" id="332088at2"/>
<keyword evidence="1" id="KW-0812">Transmembrane</keyword>
<gene>
    <name evidence="2" type="ORF">M23134_01153</name>
</gene>
<evidence type="ECO:0000313" key="3">
    <source>
        <dbReference type="Proteomes" id="UP000004095"/>
    </source>
</evidence>
<organism evidence="2 3">
    <name type="scientific">Microscilla marina ATCC 23134</name>
    <dbReference type="NCBI Taxonomy" id="313606"/>
    <lineage>
        <taxon>Bacteria</taxon>
        <taxon>Pseudomonadati</taxon>
        <taxon>Bacteroidota</taxon>
        <taxon>Cytophagia</taxon>
        <taxon>Cytophagales</taxon>
        <taxon>Microscillaceae</taxon>
        <taxon>Microscilla</taxon>
    </lineage>
</organism>
<dbReference type="eggNOG" id="ENOG5033FAG">
    <property type="taxonomic scope" value="Bacteria"/>
</dbReference>
<feature type="transmembrane region" description="Helical" evidence="1">
    <location>
        <begin position="12"/>
        <end position="32"/>
    </location>
</feature>
<keyword evidence="1" id="KW-1133">Transmembrane helix</keyword>
<keyword evidence="1" id="KW-0472">Membrane</keyword>
<evidence type="ECO:0000256" key="1">
    <source>
        <dbReference type="SAM" id="Phobius"/>
    </source>
</evidence>
<dbReference type="AlphaFoldDB" id="A1ZFQ5"/>
<dbReference type="EMBL" id="AAWS01000005">
    <property type="protein sequence ID" value="EAY30829.1"/>
    <property type="molecule type" value="Genomic_DNA"/>
</dbReference>
<dbReference type="Proteomes" id="UP000004095">
    <property type="component" value="Unassembled WGS sequence"/>
</dbReference>
<sequence length="79" mass="8776">MEYIKAQIGRFGGILALFGVASSVLSIFGYNLKLLMWVDLWGNTMGWLLRIGFIVAGVALLFIFGKSEDEEEETKTVSN</sequence>
<reference evidence="2 3" key="1">
    <citation type="submission" date="2007-01" db="EMBL/GenBank/DDBJ databases">
        <authorList>
            <person name="Haygood M."/>
            <person name="Podell S."/>
            <person name="Anderson C."/>
            <person name="Hopkinson B."/>
            <person name="Roe K."/>
            <person name="Barbeau K."/>
            <person name="Gaasterland T."/>
            <person name="Ferriera S."/>
            <person name="Johnson J."/>
            <person name="Kravitz S."/>
            <person name="Beeson K."/>
            <person name="Sutton G."/>
            <person name="Rogers Y.-H."/>
            <person name="Friedman R."/>
            <person name="Frazier M."/>
            <person name="Venter J.C."/>
        </authorList>
    </citation>
    <scope>NUCLEOTIDE SEQUENCE [LARGE SCALE GENOMIC DNA]</scope>
    <source>
        <strain evidence="2 3">ATCC 23134</strain>
    </source>
</reference>
<feature type="transmembrane region" description="Helical" evidence="1">
    <location>
        <begin position="44"/>
        <end position="65"/>
    </location>
</feature>
<proteinExistence type="predicted"/>
<name>A1ZFQ5_MICM2</name>
<evidence type="ECO:0000313" key="2">
    <source>
        <dbReference type="EMBL" id="EAY30829.1"/>
    </source>
</evidence>
<comment type="caution">
    <text evidence="2">The sequence shown here is derived from an EMBL/GenBank/DDBJ whole genome shotgun (WGS) entry which is preliminary data.</text>
</comment>
<keyword evidence="3" id="KW-1185">Reference proteome</keyword>
<dbReference type="RefSeq" id="WP_002694536.1">
    <property type="nucleotide sequence ID" value="NZ_AAWS01000005.1"/>
</dbReference>